<comment type="similarity">
    <text evidence="1 9">Belongs to the eukaryotic ribosomal protein eL37 family.</text>
</comment>
<keyword evidence="6 9" id="KW-0694">RNA-binding</keyword>
<evidence type="ECO:0000256" key="8">
    <source>
        <dbReference type="ARBA" id="ARBA00023274"/>
    </source>
</evidence>
<dbReference type="STRING" id="1805483.A0A177EHF9"/>
<evidence type="ECO:0000256" key="4">
    <source>
        <dbReference type="ARBA" id="ARBA00022771"/>
    </source>
</evidence>
<keyword evidence="12" id="KW-1185">Reference proteome</keyword>
<accession>A0A177EHF9</accession>
<dbReference type="GO" id="GO:0003735">
    <property type="term" value="F:structural constituent of ribosome"/>
    <property type="evidence" value="ECO:0007669"/>
    <property type="project" value="InterPro"/>
</dbReference>
<evidence type="ECO:0000256" key="2">
    <source>
        <dbReference type="ARBA" id="ARBA00022723"/>
    </source>
</evidence>
<reference evidence="11 12" key="1">
    <citation type="submission" date="2016-02" db="EMBL/GenBank/DDBJ databases">
        <title>Discovery of a natural microsporidian pathogen with a broad tissue tropism in Caenorhabditis elegans.</title>
        <authorList>
            <person name="Luallen R.J."/>
            <person name="Reinke A.W."/>
            <person name="Tong L."/>
            <person name="Botts M.R."/>
            <person name="Felix M.-A."/>
            <person name="Troemel E.R."/>
        </authorList>
    </citation>
    <scope>NUCLEOTIDE SEQUENCE [LARGE SCALE GENOMIC DNA]</scope>
    <source>
        <strain evidence="11 12">JUm2807</strain>
    </source>
</reference>
<evidence type="ECO:0000256" key="6">
    <source>
        <dbReference type="ARBA" id="ARBA00022884"/>
    </source>
</evidence>
<dbReference type="RefSeq" id="XP_067545089.1">
    <property type="nucleotide sequence ID" value="XM_067689359.1"/>
</dbReference>
<gene>
    <name evidence="11" type="ORF">NEDG_01941</name>
</gene>
<keyword evidence="2 9" id="KW-0479">Metal-binding</keyword>
<evidence type="ECO:0000313" key="11">
    <source>
        <dbReference type="EMBL" id="OAG31414.1"/>
    </source>
</evidence>
<keyword evidence="5 9" id="KW-0862">Zinc</keyword>
<evidence type="ECO:0000256" key="3">
    <source>
        <dbReference type="ARBA" id="ARBA00022730"/>
    </source>
</evidence>
<keyword evidence="4" id="KW-0863">Zinc-finger</keyword>
<keyword evidence="7 9" id="KW-0689">Ribosomal protein</keyword>
<dbReference type="Proteomes" id="UP000185944">
    <property type="component" value="Unassembled WGS sequence"/>
</dbReference>
<dbReference type="GO" id="GO:0008270">
    <property type="term" value="F:zinc ion binding"/>
    <property type="evidence" value="ECO:0007669"/>
    <property type="project" value="UniProtKB-KW"/>
</dbReference>
<protein>
    <recommendedName>
        <fullName evidence="9">Ribosomal protein L37</fullName>
    </recommendedName>
</protein>
<organism evidence="11 12">
    <name type="scientific">Nematocida displodere</name>
    <dbReference type="NCBI Taxonomy" id="1805483"/>
    <lineage>
        <taxon>Eukaryota</taxon>
        <taxon>Fungi</taxon>
        <taxon>Fungi incertae sedis</taxon>
        <taxon>Microsporidia</taxon>
        <taxon>Nematocida</taxon>
    </lineage>
</organism>
<dbReference type="PANTHER" id="PTHR10768">
    <property type="entry name" value="60S RIBOSOMAL PROTEIN L37"/>
    <property type="match status" value="1"/>
</dbReference>
<dbReference type="InterPro" id="IPR001569">
    <property type="entry name" value="Ribosomal_eL37"/>
</dbReference>
<feature type="region of interest" description="Disordered" evidence="10">
    <location>
        <begin position="38"/>
        <end position="61"/>
    </location>
</feature>
<keyword evidence="3 9" id="KW-0699">rRNA-binding</keyword>
<dbReference type="AlphaFoldDB" id="A0A177EHF9"/>
<comment type="caution">
    <text evidence="11">The sequence shown here is derived from an EMBL/GenBank/DDBJ whole genome shotgun (WGS) entry which is preliminary data.</text>
</comment>
<dbReference type="PANTHER" id="PTHR10768:SF0">
    <property type="entry name" value="RIBOSOMAL PROTEIN L37"/>
    <property type="match status" value="1"/>
</dbReference>
<dbReference type="PROSITE" id="PS01077">
    <property type="entry name" value="RIBOSOMAL_L37E"/>
    <property type="match status" value="1"/>
</dbReference>
<dbReference type="OrthoDB" id="10259236at2759"/>
<proteinExistence type="inferred from homology"/>
<evidence type="ECO:0000256" key="9">
    <source>
        <dbReference type="RuleBase" id="RU000576"/>
    </source>
</evidence>
<dbReference type="Pfam" id="PF01907">
    <property type="entry name" value="Ribosomal_L37e"/>
    <property type="match status" value="1"/>
</dbReference>
<dbReference type="GO" id="GO:0006412">
    <property type="term" value="P:translation"/>
    <property type="evidence" value="ECO:0007669"/>
    <property type="project" value="InterPro"/>
</dbReference>
<evidence type="ECO:0000256" key="5">
    <source>
        <dbReference type="ARBA" id="ARBA00022833"/>
    </source>
</evidence>
<dbReference type="GO" id="GO:0022625">
    <property type="term" value="C:cytosolic large ribosomal subunit"/>
    <property type="evidence" value="ECO:0007669"/>
    <property type="project" value="TreeGrafter"/>
</dbReference>
<dbReference type="SUPFAM" id="SSF57829">
    <property type="entry name" value="Zn-binding ribosomal proteins"/>
    <property type="match status" value="1"/>
</dbReference>
<dbReference type="InterPro" id="IPR011331">
    <property type="entry name" value="Ribosomal_eL37/eL43"/>
</dbReference>
<dbReference type="InterPro" id="IPR011332">
    <property type="entry name" value="Ribosomal_zn-bd"/>
</dbReference>
<dbReference type="Gene3D" id="2.20.25.30">
    <property type="match status" value="1"/>
</dbReference>
<evidence type="ECO:0000313" key="12">
    <source>
        <dbReference type="Proteomes" id="UP000185944"/>
    </source>
</evidence>
<sequence>MTKGTSSFGKRNKKNHIQCLRCGNESYHKQKHSCASCGYPEKTLRNPGSPKARSRQAQGTGRLRHLRKYLRINLKKSLANNR</sequence>
<comment type="function">
    <text evidence="9">Component of the large ribosomal subunit. The ribosome is a large ribonucleoprotein complex responsible for the synthesis of proteins in the cell.</text>
</comment>
<dbReference type="EMBL" id="LTDL01000016">
    <property type="protein sequence ID" value="OAG31414.1"/>
    <property type="molecule type" value="Genomic_DNA"/>
</dbReference>
<evidence type="ECO:0000256" key="7">
    <source>
        <dbReference type="ARBA" id="ARBA00022980"/>
    </source>
</evidence>
<evidence type="ECO:0000256" key="10">
    <source>
        <dbReference type="SAM" id="MobiDB-lite"/>
    </source>
</evidence>
<keyword evidence="8 9" id="KW-0687">Ribonucleoprotein</keyword>
<dbReference type="GeneID" id="93648291"/>
<dbReference type="InterPro" id="IPR018267">
    <property type="entry name" value="Ribosomal_eL37_CS"/>
</dbReference>
<dbReference type="GO" id="GO:0019843">
    <property type="term" value="F:rRNA binding"/>
    <property type="evidence" value="ECO:0007669"/>
    <property type="project" value="UniProtKB-KW"/>
</dbReference>
<dbReference type="VEuPathDB" id="MicrosporidiaDB:NEDG_01941"/>
<name>A0A177EHF9_9MICR</name>
<evidence type="ECO:0000256" key="1">
    <source>
        <dbReference type="ARBA" id="ARBA00009805"/>
    </source>
</evidence>